<keyword evidence="2" id="KW-1185">Reference proteome</keyword>
<reference evidence="1 2" key="2">
    <citation type="submission" date="2018-04" db="EMBL/GenBank/DDBJ databases">
        <title>Thauera lacus sp. nov., isolated from an saline lake in Inner Mongolia, China.</title>
        <authorList>
            <person name="Liang Q.-Y."/>
        </authorList>
    </citation>
    <scope>NUCLEOTIDE SEQUENCE [LARGE SCALE GENOMIC DNA]</scope>
    <source>
        <strain evidence="1 2">D20</strain>
    </source>
</reference>
<evidence type="ECO:0000313" key="1">
    <source>
        <dbReference type="EMBL" id="PTD97734.1"/>
    </source>
</evidence>
<protein>
    <submittedName>
        <fullName evidence="1">Uncharacterized protein</fullName>
    </submittedName>
</protein>
<dbReference type="OrthoDB" id="8479070at2"/>
<name>A0A2T4IIY1_9RHOO</name>
<dbReference type="Proteomes" id="UP000241193">
    <property type="component" value="Unassembled WGS sequence"/>
</dbReference>
<sequence length="186" mass="20078">MLLKRYEEQNLLFNSNFTEAAGAGLTAYRGDLVLTEGEIADASGRRKPPTASVRQSVLLANAEKLVLAAGLLDDIAKLPLFVERYGKDFAADMQAVFFVNNIGKAMQLTLDGVGFKLLPLEDGMVWNELLEELRLEKGDLKGQSAGEKVATVCSALKDYKPRGAEVALEAALADTIEVRHGGRGPV</sequence>
<reference evidence="1 2" key="1">
    <citation type="submission" date="2018-03" db="EMBL/GenBank/DDBJ databases">
        <authorList>
            <person name="Keele B.F."/>
        </authorList>
    </citation>
    <scope>NUCLEOTIDE SEQUENCE [LARGE SCALE GENOMIC DNA]</scope>
    <source>
        <strain evidence="1 2">D20</strain>
    </source>
</reference>
<accession>A0A2T4IIY1</accession>
<proteinExistence type="predicted"/>
<gene>
    <name evidence="1" type="ORF">C8261_03400</name>
</gene>
<evidence type="ECO:0000313" key="2">
    <source>
        <dbReference type="Proteomes" id="UP000241193"/>
    </source>
</evidence>
<dbReference type="RefSeq" id="WP_107492254.1">
    <property type="nucleotide sequence ID" value="NZ_PZKC01000002.1"/>
</dbReference>
<organism evidence="1 2">
    <name type="scientific">Pseudothauera lacus</name>
    <dbReference type="NCBI Taxonomy" id="2136175"/>
    <lineage>
        <taxon>Bacteria</taxon>
        <taxon>Pseudomonadati</taxon>
        <taxon>Pseudomonadota</taxon>
        <taxon>Betaproteobacteria</taxon>
        <taxon>Rhodocyclales</taxon>
        <taxon>Zoogloeaceae</taxon>
        <taxon>Pseudothauera</taxon>
    </lineage>
</organism>
<dbReference type="AlphaFoldDB" id="A0A2T4IIY1"/>
<dbReference type="EMBL" id="PZKC01000002">
    <property type="protein sequence ID" value="PTD97734.1"/>
    <property type="molecule type" value="Genomic_DNA"/>
</dbReference>
<comment type="caution">
    <text evidence="1">The sequence shown here is derived from an EMBL/GenBank/DDBJ whole genome shotgun (WGS) entry which is preliminary data.</text>
</comment>